<dbReference type="Proteomes" id="UP000184020">
    <property type="component" value="Unassembled WGS sequence"/>
</dbReference>
<protein>
    <submittedName>
        <fullName evidence="1">Uncharacterized protein</fullName>
    </submittedName>
</protein>
<evidence type="ECO:0000313" key="2">
    <source>
        <dbReference type="Proteomes" id="UP000184020"/>
    </source>
</evidence>
<sequence>MRFQNYQTIISISKNRLAYKRFLCEQERSYGVNLCKSGVNSQPDVLQLQEVGELRNRILPAKTKIFAKEKSDLSRFHAIS</sequence>
<dbReference type="EMBL" id="FQWF01000008">
    <property type="protein sequence ID" value="SHG63808.1"/>
    <property type="molecule type" value="Genomic_DNA"/>
</dbReference>
<evidence type="ECO:0000313" key="1">
    <source>
        <dbReference type="EMBL" id="SHG63808.1"/>
    </source>
</evidence>
<keyword evidence="2" id="KW-1185">Reference proteome</keyword>
<accession>A0A1M5LFM8</accession>
<reference evidence="2" key="1">
    <citation type="submission" date="2016-11" db="EMBL/GenBank/DDBJ databases">
        <authorList>
            <person name="Varghese N."/>
            <person name="Submissions S."/>
        </authorList>
    </citation>
    <scope>NUCLEOTIDE SEQUENCE [LARGE SCALE GENOMIC DNA]</scope>
    <source>
        <strain evidence="2">DSM 17659</strain>
    </source>
</reference>
<name>A0A1M5LFM8_9FLAO</name>
<proteinExistence type="predicted"/>
<dbReference type="AlphaFoldDB" id="A0A1M5LFM8"/>
<organism evidence="1 2">
    <name type="scientific">Flavobacterium micromati</name>
    <dbReference type="NCBI Taxonomy" id="229205"/>
    <lineage>
        <taxon>Bacteria</taxon>
        <taxon>Pseudomonadati</taxon>
        <taxon>Bacteroidota</taxon>
        <taxon>Flavobacteriia</taxon>
        <taxon>Flavobacteriales</taxon>
        <taxon>Flavobacteriaceae</taxon>
        <taxon>Flavobacterium</taxon>
    </lineage>
</organism>
<gene>
    <name evidence="1" type="ORF">SAMN05444372_10852</name>
</gene>